<evidence type="ECO:0000313" key="2">
    <source>
        <dbReference type="EMBL" id="DAD29598.1"/>
    </source>
</evidence>
<dbReference type="InterPro" id="IPR011009">
    <property type="entry name" value="Kinase-like_dom_sf"/>
</dbReference>
<dbReference type="InterPro" id="IPR000719">
    <property type="entry name" value="Prot_kinase_dom"/>
</dbReference>
<dbReference type="Gene3D" id="1.10.510.10">
    <property type="entry name" value="Transferase(Phosphotransferase) domain 1"/>
    <property type="match status" value="1"/>
</dbReference>
<protein>
    <recommendedName>
        <fullName evidence="1">Protein kinase domain-containing protein</fullName>
    </recommendedName>
</protein>
<evidence type="ECO:0000259" key="1">
    <source>
        <dbReference type="PROSITE" id="PS50011"/>
    </source>
</evidence>
<dbReference type="InterPro" id="IPR051485">
    <property type="entry name" value="SR-CTD_assoc_factor"/>
</dbReference>
<dbReference type="GO" id="GO:0005524">
    <property type="term" value="F:ATP binding"/>
    <property type="evidence" value="ECO:0007669"/>
    <property type="project" value="InterPro"/>
</dbReference>
<dbReference type="AlphaFoldDB" id="A0A822YJQ3"/>
<proteinExistence type="predicted"/>
<dbReference type="PANTHER" id="PTHR23140:SF0">
    <property type="entry name" value="U2 SNRNP-ASSOCIATED SURP MOTIF-CONTAINING PROTEIN"/>
    <property type="match status" value="1"/>
</dbReference>
<dbReference type="SUPFAM" id="SSF56112">
    <property type="entry name" value="Protein kinase-like (PK-like)"/>
    <property type="match status" value="1"/>
</dbReference>
<gene>
    <name evidence="2" type="ORF">HUJ06_031066</name>
</gene>
<comment type="caution">
    <text evidence="2">The sequence shown here is derived from an EMBL/GenBank/DDBJ whole genome shotgun (WGS) entry which is preliminary data.</text>
</comment>
<evidence type="ECO:0000313" key="3">
    <source>
        <dbReference type="Proteomes" id="UP000607653"/>
    </source>
</evidence>
<dbReference type="Proteomes" id="UP000607653">
    <property type="component" value="Unassembled WGS sequence"/>
</dbReference>
<keyword evidence="3" id="KW-1185">Reference proteome</keyword>
<dbReference type="PROSITE" id="PS50011">
    <property type="entry name" value="PROTEIN_KINASE_DOM"/>
    <property type="match status" value="1"/>
</dbReference>
<dbReference type="GO" id="GO:0004672">
    <property type="term" value="F:protein kinase activity"/>
    <property type="evidence" value="ECO:0007669"/>
    <property type="project" value="InterPro"/>
</dbReference>
<dbReference type="PANTHER" id="PTHR23140">
    <property type="entry name" value="RNA PROCESSING PROTEIN LD23810P"/>
    <property type="match status" value="1"/>
</dbReference>
<dbReference type="EMBL" id="DUZY01000002">
    <property type="protein sequence ID" value="DAD29598.1"/>
    <property type="molecule type" value="Genomic_DNA"/>
</dbReference>
<name>A0A822YJQ3_NELNU</name>
<feature type="domain" description="Protein kinase" evidence="1">
    <location>
        <begin position="1"/>
        <end position="164"/>
    </location>
</feature>
<sequence length="300" mass="33235">MDVVEVLNHLHYGWDQVMLYRDIKLSNMLNDSEVRGQLGDFGLVKLYQHGDLSYNNLSGLIPKFPARTFKNSGSSFSPGVVVYEYELKIGWGKSVSLPAQALPAPLPGHMAIRSKEGGTVILSGPDGPPVTSVTNQSSELVLTPNVPDIMVVPPENDHLRHLWREVVVIHFSTSCLNLVQRSIHIMFGDFTPLLSSAPVKNAYAYRTKFEATLPDIMESFNDLYRSITGRITAEALKVKQAKGDTSHADILGSPMVKPVEIVRMALGTTYATGLVIEVWIKDEIFEKRAEKATIFSPKLK</sequence>
<organism evidence="2 3">
    <name type="scientific">Nelumbo nucifera</name>
    <name type="common">Sacred lotus</name>
    <dbReference type="NCBI Taxonomy" id="4432"/>
    <lineage>
        <taxon>Eukaryota</taxon>
        <taxon>Viridiplantae</taxon>
        <taxon>Streptophyta</taxon>
        <taxon>Embryophyta</taxon>
        <taxon>Tracheophyta</taxon>
        <taxon>Spermatophyta</taxon>
        <taxon>Magnoliopsida</taxon>
        <taxon>Proteales</taxon>
        <taxon>Nelumbonaceae</taxon>
        <taxon>Nelumbo</taxon>
    </lineage>
</organism>
<reference evidence="2 3" key="1">
    <citation type="journal article" date="2020" name="Mol. Biol. Evol.">
        <title>Distinct Expression and Methylation Patterns for Genes with Different Fates following a Single Whole-Genome Duplication in Flowering Plants.</title>
        <authorList>
            <person name="Shi T."/>
            <person name="Rahmani R.S."/>
            <person name="Gugger P.F."/>
            <person name="Wang M."/>
            <person name="Li H."/>
            <person name="Zhang Y."/>
            <person name="Li Z."/>
            <person name="Wang Q."/>
            <person name="Van de Peer Y."/>
            <person name="Marchal K."/>
            <person name="Chen J."/>
        </authorList>
    </citation>
    <scope>NUCLEOTIDE SEQUENCE [LARGE SCALE GENOMIC DNA]</scope>
    <source>
        <tissue evidence="2">Leaf</tissue>
    </source>
</reference>
<accession>A0A822YJQ3</accession>